<evidence type="ECO:0000256" key="5">
    <source>
        <dbReference type="ARBA" id="ARBA00022801"/>
    </source>
</evidence>
<evidence type="ECO:0000256" key="1">
    <source>
        <dbReference type="ARBA" id="ARBA00001947"/>
    </source>
</evidence>
<evidence type="ECO:0000259" key="11">
    <source>
        <dbReference type="Pfam" id="PF00675"/>
    </source>
</evidence>
<evidence type="ECO:0000256" key="9">
    <source>
        <dbReference type="SAM" id="MobiDB-lite"/>
    </source>
</evidence>
<organism evidence="13 14">
    <name type="scientific">Altericroceibacterium endophyticum</name>
    <dbReference type="NCBI Taxonomy" id="1808508"/>
    <lineage>
        <taxon>Bacteria</taxon>
        <taxon>Pseudomonadati</taxon>
        <taxon>Pseudomonadota</taxon>
        <taxon>Alphaproteobacteria</taxon>
        <taxon>Sphingomonadales</taxon>
        <taxon>Erythrobacteraceae</taxon>
        <taxon>Altericroceibacterium</taxon>
    </lineage>
</organism>
<evidence type="ECO:0000256" key="7">
    <source>
        <dbReference type="ARBA" id="ARBA00023049"/>
    </source>
</evidence>
<comment type="cofactor">
    <cofactor evidence="1">
        <name>Zn(2+)</name>
        <dbReference type="ChEBI" id="CHEBI:29105"/>
    </cofactor>
</comment>
<dbReference type="GO" id="GO:0046872">
    <property type="term" value="F:metal ion binding"/>
    <property type="evidence" value="ECO:0007669"/>
    <property type="project" value="UniProtKB-KW"/>
</dbReference>
<evidence type="ECO:0000256" key="2">
    <source>
        <dbReference type="ARBA" id="ARBA00007261"/>
    </source>
</evidence>
<evidence type="ECO:0000256" key="6">
    <source>
        <dbReference type="ARBA" id="ARBA00022833"/>
    </source>
</evidence>
<dbReference type="Proteomes" id="UP000438476">
    <property type="component" value="Unassembled WGS sequence"/>
</dbReference>
<proteinExistence type="inferred from homology"/>
<sequence length="982" mass="107349">MKIHALRLSLASSLLALTACAATATLPSDSSSPLTGTAPQAPVQTAPLPASAENATAQAPVWAFETSDLPLDPAFKVGRLDNGMRYIIRNNGTPAGQAKVQLYIGSGSLSERDEERGLAHFIEHMAFNGSTHVPEGEMVKLLEREGLAFGADTNASTGFESTVYKLDLPRNDPALLDTAMFLMRETASELLFDPAAVQREKGVILSERRVRDTYSFRNTVDRFRFLYPDALFPYRLPIGTKQVIENSTAQQLKALWQRLYTPENAAIVVVGDFDPAMVEAEITKHFTSWDGAPMPAKPDAGPVDLAHSGQTEIYLDPALPERITASVHGAWRDLDDTVATRQKNVLRAIGYGIINRRLQRLSRLETPPFRGAGFGTSDVFESGRTTNLVVDSNDGEWRPALAAAVAEYRRSMAQGFSASEVAEQLANLRTSLENAAAGEATRSNSAYIAEAIALLDDDRIPTTATSSLERFRAMEDMITPANIMAALREEALPLEQPLLRFQGNTAPAGGAKALRDAWEEDMAAPLSAETQATQSEFAYSDFGTPGDIVADSVEPLLGIRTLRFANGVKLNLKQTDLQQDRVLVKMRVDGGRMINTRENPLATGMVSVLPLGGLGKHSFDELQSILAGRSVGFSFSAEEEAFSMSATTTPRDLQLQLELMTAALTDPGYRSQGEAQYRRNIRNFFAAKTATPNSALSNALGGIVSDDDPRFTLAPEQSYLDLTFDKLARDIGDRLAEGAIEITLIGDIDEARAIDLVSRTLGALPPRETEFRPYADQRQRSFTQDRSLRTIYHDGEADQALLRMSWPTSDDKDFNQTIELELLQRVMRLKLIESLREELGQTYSPGVSASESGVYDDYGTFSIAAALDVADLDDAEEAMRETVQALIDKPVDADTLLRARQPMLEAYDKALKTNSGWMGLADEAQSDPEKLRRFTEAKNVASAITPEDIANVARRYLSAKPLEIRVIPRPEAATEPGNVASQ</sequence>
<feature type="chain" id="PRO_5026167384" evidence="10">
    <location>
        <begin position="22"/>
        <end position="982"/>
    </location>
</feature>
<feature type="domain" description="Peptidase M16 N-terminal" evidence="11">
    <location>
        <begin position="90"/>
        <end position="214"/>
    </location>
</feature>
<evidence type="ECO:0000256" key="8">
    <source>
        <dbReference type="RuleBase" id="RU004447"/>
    </source>
</evidence>
<keyword evidence="7" id="KW-0482">Metalloprotease</keyword>
<reference evidence="13 14" key="1">
    <citation type="submission" date="2019-12" db="EMBL/GenBank/DDBJ databases">
        <title>Genomic-based taxomic classification of the family Erythrobacteraceae.</title>
        <authorList>
            <person name="Xu L."/>
        </authorList>
    </citation>
    <scope>NUCLEOTIDE SEQUENCE [LARGE SCALE GENOMIC DNA]</scope>
    <source>
        <strain evidence="13 14">LMG 29518</strain>
    </source>
</reference>
<dbReference type="Gene3D" id="3.30.830.10">
    <property type="entry name" value="Metalloenzyme, LuxS/M16 peptidase-like"/>
    <property type="match status" value="4"/>
</dbReference>
<keyword evidence="6" id="KW-0862">Zinc</keyword>
<feature type="domain" description="Peptidase M16 C-terminal" evidence="12">
    <location>
        <begin position="739"/>
        <end position="901"/>
    </location>
</feature>
<feature type="domain" description="Peptidase M16 C-terminal" evidence="12">
    <location>
        <begin position="248"/>
        <end position="427"/>
    </location>
</feature>
<dbReference type="InterPro" id="IPR050626">
    <property type="entry name" value="Peptidase_M16"/>
</dbReference>
<evidence type="ECO:0000313" key="14">
    <source>
        <dbReference type="Proteomes" id="UP000438476"/>
    </source>
</evidence>
<keyword evidence="5" id="KW-0378">Hydrolase</keyword>
<dbReference type="RefSeq" id="WP_160736626.1">
    <property type="nucleotide sequence ID" value="NZ_WTYT01000004.1"/>
</dbReference>
<dbReference type="PROSITE" id="PS00143">
    <property type="entry name" value="INSULINASE"/>
    <property type="match status" value="1"/>
</dbReference>
<keyword evidence="14" id="KW-1185">Reference proteome</keyword>
<gene>
    <name evidence="13" type="ORF">GRI91_10525</name>
</gene>
<dbReference type="AlphaFoldDB" id="A0A6I4T7W1"/>
<accession>A0A6I4T7W1</accession>
<feature type="signal peptide" evidence="10">
    <location>
        <begin position="1"/>
        <end position="21"/>
    </location>
</feature>
<dbReference type="PROSITE" id="PS51257">
    <property type="entry name" value="PROKAR_LIPOPROTEIN"/>
    <property type="match status" value="1"/>
</dbReference>
<evidence type="ECO:0000256" key="3">
    <source>
        <dbReference type="ARBA" id="ARBA00022670"/>
    </source>
</evidence>
<evidence type="ECO:0000256" key="10">
    <source>
        <dbReference type="SAM" id="SignalP"/>
    </source>
</evidence>
<protein>
    <submittedName>
        <fullName evidence="13">Insulinase family protein</fullName>
    </submittedName>
</protein>
<keyword evidence="3" id="KW-0645">Protease</keyword>
<comment type="caution">
    <text evidence="13">The sequence shown here is derived from an EMBL/GenBank/DDBJ whole genome shotgun (WGS) entry which is preliminary data.</text>
</comment>
<dbReference type="EMBL" id="WTYT01000004">
    <property type="protein sequence ID" value="MXO66191.1"/>
    <property type="molecule type" value="Genomic_DNA"/>
</dbReference>
<dbReference type="InterPro" id="IPR007863">
    <property type="entry name" value="Peptidase_M16_C"/>
</dbReference>
<evidence type="ECO:0000259" key="12">
    <source>
        <dbReference type="Pfam" id="PF05193"/>
    </source>
</evidence>
<keyword evidence="4" id="KW-0479">Metal-binding</keyword>
<dbReference type="PANTHER" id="PTHR43690:SF17">
    <property type="entry name" value="PROTEIN YHJJ"/>
    <property type="match status" value="1"/>
</dbReference>
<dbReference type="InterPro" id="IPR011765">
    <property type="entry name" value="Pept_M16_N"/>
</dbReference>
<dbReference type="InterPro" id="IPR011249">
    <property type="entry name" value="Metalloenz_LuxS/M16"/>
</dbReference>
<name>A0A6I4T7W1_9SPHN</name>
<comment type="similarity">
    <text evidence="2 8">Belongs to the peptidase M16 family.</text>
</comment>
<dbReference type="Pfam" id="PF00675">
    <property type="entry name" value="Peptidase_M16"/>
    <property type="match status" value="1"/>
</dbReference>
<feature type="compositionally biased region" description="Polar residues" evidence="9">
    <location>
        <begin position="27"/>
        <end position="38"/>
    </location>
</feature>
<evidence type="ECO:0000256" key="4">
    <source>
        <dbReference type="ARBA" id="ARBA00022723"/>
    </source>
</evidence>
<dbReference type="PANTHER" id="PTHR43690">
    <property type="entry name" value="NARDILYSIN"/>
    <property type="match status" value="1"/>
</dbReference>
<dbReference type="GO" id="GO:0006508">
    <property type="term" value="P:proteolysis"/>
    <property type="evidence" value="ECO:0007669"/>
    <property type="project" value="UniProtKB-KW"/>
</dbReference>
<feature type="region of interest" description="Disordered" evidence="9">
    <location>
        <begin position="26"/>
        <end position="45"/>
    </location>
</feature>
<dbReference type="SUPFAM" id="SSF63411">
    <property type="entry name" value="LuxS/MPP-like metallohydrolase"/>
    <property type="match status" value="3"/>
</dbReference>
<keyword evidence="10" id="KW-0732">Signal</keyword>
<dbReference type="Pfam" id="PF05193">
    <property type="entry name" value="Peptidase_M16_C"/>
    <property type="match status" value="2"/>
</dbReference>
<dbReference type="InterPro" id="IPR001431">
    <property type="entry name" value="Pept_M16_Zn_BS"/>
</dbReference>
<dbReference type="OrthoDB" id="9811314at2"/>
<dbReference type="GO" id="GO:0004222">
    <property type="term" value="F:metalloendopeptidase activity"/>
    <property type="evidence" value="ECO:0007669"/>
    <property type="project" value="InterPro"/>
</dbReference>
<evidence type="ECO:0000313" key="13">
    <source>
        <dbReference type="EMBL" id="MXO66191.1"/>
    </source>
</evidence>